<dbReference type="GO" id="GO:0005975">
    <property type="term" value="P:carbohydrate metabolic process"/>
    <property type="evidence" value="ECO:0007669"/>
    <property type="project" value="InterPro"/>
</dbReference>
<dbReference type="Proteomes" id="UP000675747">
    <property type="component" value="Unassembled WGS sequence"/>
</dbReference>
<dbReference type="PANTHER" id="PTHR33886:SF8">
    <property type="entry name" value="UNSATURATED RHAMNOGALACTURONAN HYDROLASE (EUROFUNG)"/>
    <property type="match status" value="1"/>
</dbReference>
<dbReference type="SUPFAM" id="SSF48208">
    <property type="entry name" value="Six-hairpin glycosidases"/>
    <property type="match status" value="1"/>
</dbReference>
<dbReference type="PANTHER" id="PTHR33886">
    <property type="entry name" value="UNSATURATED RHAMNOGALACTURONAN HYDROLASE (EUROFUNG)"/>
    <property type="match status" value="1"/>
</dbReference>
<gene>
    <name evidence="3" type="ORF">KB893_013645</name>
    <name evidence="2" type="ORF">KB893_01675</name>
</gene>
<keyword evidence="1 2" id="KW-0378">Hydrolase</keyword>
<organism evidence="2">
    <name type="scientific">Coralloluteibacterium stylophorae</name>
    <dbReference type="NCBI Taxonomy" id="1776034"/>
    <lineage>
        <taxon>Bacteria</taxon>
        <taxon>Pseudomonadati</taxon>
        <taxon>Pseudomonadota</taxon>
        <taxon>Gammaproteobacteria</taxon>
        <taxon>Lysobacterales</taxon>
        <taxon>Lysobacteraceae</taxon>
        <taxon>Coralloluteibacterium</taxon>
    </lineage>
</organism>
<evidence type="ECO:0000313" key="3">
    <source>
        <dbReference type="EMBL" id="MBS7458179.1"/>
    </source>
</evidence>
<protein>
    <submittedName>
        <fullName evidence="2">Glycoside hydrolase family 88 protein</fullName>
    </submittedName>
</protein>
<evidence type="ECO:0000313" key="2">
    <source>
        <dbReference type="EMBL" id="MBR0561234.1"/>
    </source>
</evidence>
<dbReference type="EMBL" id="JAGQFT020000009">
    <property type="protein sequence ID" value="MBS7458179.1"/>
    <property type="molecule type" value="Genomic_DNA"/>
</dbReference>
<dbReference type="InterPro" id="IPR010905">
    <property type="entry name" value="Glyco_hydro_88"/>
</dbReference>
<dbReference type="AlphaFoldDB" id="A0A8J8AX31"/>
<reference evidence="2" key="2">
    <citation type="submission" date="2021-04" db="EMBL/GenBank/DDBJ databases">
        <authorList>
            <person name="Karlyshev A.V."/>
        </authorList>
    </citation>
    <scope>NUCLEOTIDE SEQUENCE</scope>
    <source>
        <strain evidence="2">LMG 29479</strain>
    </source>
</reference>
<dbReference type="Pfam" id="PF07470">
    <property type="entry name" value="Glyco_hydro_88"/>
    <property type="match status" value="1"/>
</dbReference>
<sequence length="370" mass="40366">MTAVPVRLLEDAFAGLGAEVAPFVRGALQRWRSYKPSWNYEDGVVWKGALDLAAAGVERTLADFVYREVSRRIGCDGRIDGYDPGEFNIDNVNPGRVLFALWKDSGEERFRLALDHQLAQLAAHPRTASGNFWHKRIYPNQVWLDGLYMAQPLRCLVARDAGDAATLDDVVGQFGQTHAHLRDPDSGLLVHGWDESRSERWSDSATGRSPNVWGRALGWYLMALVDCIEAIDAPDRSGPLAAQLRGQVDLLLPLRSADGLWYQLAALPGQAGNYEETSASLMIAYALMKAARLEVLEPACGEAGAQALRAVVARFLDRDALGGICGVAGLGNVPYRDGSIDYYLGEAIVPNDPKGVGALLMALSEFLRRG</sequence>
<keyword evidence="4" id="KW-1185">Reference proteome</keyword>
<evidence type="ECO:0000313" key="4">
    <source>
        <dbReference type="Proteomes" id="UP000675747"/>
    </source>
</evidence>
<dbReference type="InterPro" id="IPR008928">
    <property type="entry name" value="6-hairpin_glycosidase_sf"/>
</dbReference>
<name>A0A8J8AX31_9GAMM</name>
<evidence type="ECO:0000256" key="1">
    <source>
        <dbReference type="ARBA" id="ARBA00022801"/>
    </source>
</evidence>
<proteinExistence type="predicted"/>
<dbReference type="Gene3D" id="1.50.10.10">
    <property type="match status" value="1"/>
</dbReference>
<dbReference type="EMBL" id="JAGQFT010000005">
    <property type="protein sequence ID" value="MBR0561234.1"/>
    <property type="molecule type" value="Genomic_DNA"/>
</dbReference>
<comment type="caution">
    <text evidence="2">The sequence shown here is derived from an EMBL/GenBank/DDBJ whole genome shotgun (WGS) entry which is preliminary data.</text>
</comment>
<dbReference type="GO" id="GO:0016787">
    <property type="term" value="F:hydrolase activity"/>
    <property type="evidence" value="ECO:0007669"/>
    <property type="project" value="UniProtKB-KW"/>
</dbReference>
<reference evidence="3 4" key="1">
    <citation type="journal article" date="2021" name="Microbiol. Resour. Announc.">
        <title>Draft Genome Sequence of Coralloluteibacterium stylophorae LMG 29479T.</title>
        <authorList>
            <person name="Karlyshev A.V."/>
            <person name="Kudryashova E.B."/>
            <person name="Ariskina E.V."/>
            <person name="Conroy A.P."/>
            <person name="Abidueva E.Y."/>
        </authorList>
    </citation>
    <scope>NUCLEOTIDE SEQUENCE [LARGE SCALE GENOMIC DNA]</scope>
    <source>
        <strain evidence="3 4">LMG 29479</strain>
    </source>
</reference>
<dbReference type="InterPro" id="IPR052043">
    <property type="entry name" value="PolySaccharide_Degr_Enz"/>
</dbReference>
<dbReference type="RefSeq" id="WP_211925201.1">
    <property type="nucleotide sequence ID" value="NZ_JAGQFT020000009.1"/>
</dbReference>
<dbReference type="InterPro" id="IPR012341">
    <property type="entry name" value="6hp_glycosidase-like_sf"/>
</dbReference>
<accession>A0A8J8AX31</accession>